<dbReference type="GO" id="GO:0090575">
    <property type="term" value="C:RNA polymerase II transcription regulator complex"/>
    <property type="evidence" value="ECO:0007669"/>
    <property type="project" value="TreeGrafter"/>
</dbReference>
<evidence type="ECO:0000259" key="5">
    <source>
        <dbReference type="Pfam" id="PF08601"/>
    </source>
</evidence>
<evidence type="ECO:0000256" key="4">
    <source>
        <dbReference type="SAM" id="MobiDB-lite"/>
    </source>
</evidence>
<evidence type="ECO:0000256" key="3">
    <source>
        <dbReference type="ARBA" id="ARBA00023242"/>
    </source>
</evidence>
<dbReference type="GO" id="GO:0001228">
    <property type="term" value="F:DNA-binding transcription activator activity, RNA polymerase II-specific"/>
    <property type="evidence" value="ECO:0007669"/>
    <property type="project" value="TreeGrafter"/>
</dbReference>
<dbReference type="SUPFAM" id="SSF111430">
    <property type="entry name" value="YAP1 redox domain"/>
    <property type="match status" value="1"/>
</dbReference>
<comment type="subcellular location">
    <subcellularLocation>
        <location evidence="2">Cytoplasm</location>
    </subcellularLocation>
    <subcellularLocation>
        <location evidence="1">Nucleus</location>
    </subcellularLocation>
</comment>
<dbReference type="AlphaFoldDB" id="A0A9P6FKK6"/>
<dbReference type="Gene3D" id="1.10.238.100">
    <property type="entry name" value="YAP1 redox domain. Chain B"/>
    <property type="match status" value="1"/>
</dbReference>
<dbReference type="OrthoDB" id="2593073at2759"/>
<keyword evidence="3" id="KW-0539">Nucleus</keyword>
<dbReference type="Pfam" id="PF08601">
    <property type="entry name" value="PAP1"/>
    <property type="match status" value="1"/>
</dbReference>
<dbReference type="InterPro" id="IPR023167">
    <property type="entry name" value="Yap1_redox_dom_sf"/>
</dbReference>
<dbReference type="GO" id="GO:0000976">
    <property type="term" value="F:transcription cis-regulatory region binding"/>
    <property type="evidence" value="ECO:0007669"/>
    <property type="project" value="InterPro"/>
</dbReference>
<feature type="region of interest" description="Disordered" evidence="4">
    <location>
        <begin position="92"/>
        <end position="172"/>
    </location>
</feature>
<dbReference type="InterPro" id="IPR013910">
    <property type="entry name" value="TF_PAP1"/>
</dbReference>
<evidence type="ECO:0000256" key="2">
    <source>
        <dbReference type="ARBA" id="ARBA00004496"/>
    </source>
</evidence>
<evidence type="ECO:0000256" key="1">
    <source>
        <dbReference type="ARBA" id="ARBA00004123"/>
    </source>
</evidence>
<dbReference type="EMBL" id="JAABOA010005864">
    <property type="protein sequence ID" value="KAF9572818.1"/>
    <property type="molecule type" value="Genomic_DNA"/>
</dbReference>
<reference evidence="6" key="1">
    <citation type="journal article" date="2020" name="Fungal Divers.">
        <title>Resolving the Mortierellaceae phylogeny through synthesis of multi-gene phylogenetics and phylogenomics.</title>
        <authorList>
            <person name="Vandepol N."/>
            <person name="Liber J."/>
            <person name="Desiro A."/>
            <person name="Na H."/>
            <person name="Kennedy M."/>
            <person name="Barry K."/>
            <person name="Grigoriev I.V."/>
            <person name="Miller A.N."/>
            <person name="O'Donnell K."/>
            <person name="Stajich J.E."/>
            <person name="Bonito G."/>
        </authorList>
    </citation>
    <scope>NUCLEOTIDE SEQUENCE</scope>
    <source>
        <strain evidence="6">KOD1015</strain>
    </source>
</reference>
<protein>
    <submittedName>
        <fullName evidence="6">DNA-binding transcription factor yap1</fullName>
    </submittedName>
</protein>
<dbReference type="InterPro" id="IPR046347">
    <property type="entry name" value="bZIP_sf"/>
</dbReference>
<dbReference type="PANTHER" id="PTHR40621">
    <property type="entry name" value="TRANSCRIPTION FACTOR KAPC-RELATED"/>
    <property type="match status" value="1"/>
</dbReference>
<dbReference type="InterPro" id="IPR050936">
    <property type="entry name" value="AP-1-like"/>
</dbReference>
<dbReference type="Proteomes" id="UP000780801">
    <property type="component" value="Unassembled WGS sequence"/>
</dbReference>
<feature type="compositionally biased region" description="Polar residues" evidence="4">
    <location>
        <begin position="153"/>
        <end position="162"/>
    </location>
</feature>
<keyword evidence="7" id="KW-1185">Reference proteome</keyword>
<gene>
    <name evidence="6" type="primary">YAP1_2</name>
    <name evidence="6" type="ORF">BGW38_008486</name>
</gene>
<feature type="compositionally biased region" description="Low complexity" evidence="4">
    <location>
        <begin position="92"/>
        <end position="141"/>
    </location>
</feature>
<feature type="domain" description="Transcription factor PAP1" evidence="5">
    <location>
        <begin position="400"/>
        <end position="455"/>
    </location>
</feature>
<name>A0A9P6FKK6_9FUNG</name>
<sequence>AQNRAAQRAFRDRKERYVKSLEDRVKELEDGQGLSTDSKLAEENLTLKVLLQKLETENYILKEQAFTFDFPISQPGLYNIAKANRDMQLAQARAQATSSSTSSPATQVLDSASAASSPSTVTTAVPEIQAATTTSKTGTAKPVQFDQLPWSPPSSIGDSVPNSPLDHDLGAPEQDSTLQLNQVEGAAGVVPKFRQSSPEELALFSSILDGSGNTYASQSAGLAGISTTSANALAALSGVTSSSTLEQLMNVPLFGATVNGSVRFGPTLTSTASSTVASNTSIAAMSPLTVGGASSTELPLMPMFTFDQSHALFSNFRDPSDPQEFFASLEDPIEPTTGLFDGNFLDYSEAFSGVISEGQQSKDDILKLSGTAPAATAMAVTGGSGDDNERKLKGLPSLAENEQAIPCPQAWEHIAKHPNFDEADIDELCTEMKAKAKCSGHGPMIALKDVDNLLTKLD</sequence>
<proteinExistence type="predicted"/>
<dbReference type="CDD" id="cd14688">
    <property type="entry name" value="bZIP_YAP"/>
    <property type="match status" value="1"/>
</dbReference>
<organism evidence="6 7">
    <name type="scientific">Lunasporangiospora selenospora</name>
    <dbReference type="NCBI Taxonomy" id="979761"/>
    <lineage>
        <taxon>Eukaryota</taxon>
        <taxon>Fungi</taxon>
        <taxon>Fungi incertae sedis</taxon>
        <taxon>Mucoromycota</taxon>
        <taxon>Mortierellomycotina</taxon>
        <taxon>Mortierellomycetes</taxon>
        <taxon>Mortierellales</taxon>
        <taxon>Mortierellaceae</taxon>
        <taxon>Lunasporangiospora</taxon>
    </lineage>
</organism>
<evidence type="ECO:0000313" key="6">
    <source>
        <dbReference type="EMBL" id="KAF9572818.1"/>
    </source>
</evidence>
<dbReference type="PANTHER" id="PTHR40621:SF6">
    <property type="entry name" value="AP-1-LIKE TRANSCRIPTION FACTOR YAP1-RELATED"/>
    <property type="match status" value="1"/>
</dbReference>
<feature type="non-terminal residue" evidence="6">
    <location>
        <position position="1"/>
    </location>
</feature>
<keyword evidence="6" id="KW-0238">DNA-binding</keyword>
<dbReference type="GO" id="GO:0005737">
    <property type="term" value="C:cytoplasm"/>
    <property type="evidence" value="ECO:0007669"/>
    <property type="project" value="UniProtKB-SubCell"/>
</dbReference>
<dbReference type="Gene3D" id="1.20.5.170">
    <property type="match status" value="1"/>
</dbReference>
<dbReference type="SUPFAM" id="SSF57959">
    <property type="entry name" value="Leucine zipper domain"/>
    <property type="match status" value="1"/>
</dbReference>
<accession>A0A9P6FKK6</accession>
<evidence type="ECO:0000313" key="7">
    <source>
        <dbReference type="Proteomes" id="UP000780801"/>
    </source>
</evidence>
<comment type="caution">
    <text evidence="6">The sequence shown here is derived from an EMBL/GenBank/DDBJ whole genome shotgun (WGS) entry which is preliminary data.</text>
</comment>